<accession>T1HVA7</accession>
<dbReference type="InParanoid" id="T1HVA7"/>
<dbReference type="VEuPathDB" id="VectorBase:RPRC007977"/>
<feature type="compositionally biased region" description="Basic and acidic residues" evidence="1">
    <location>
        <begin position="480"/>
        <end position="568"/>
    </location>
</feature>
<dbReference type="eggNOG" id="ENOG502S3AX">
    <property type="taxonomic scope" value="Eukaryota"/>
</dbReference>
<proteinExistence type="predicted"/>
<feature type="region of interest" description="Disordered" evidence="1">
    <location>
        <begin position="329"/>
        <end position="366"/>
    </location>
</feature>
<feature type="compositionally biased region" description="Basic and acidic residues" evidence="1">
    <location>
        <begin position="341"/>
        <end position="366"/>
    </location>
</feature>
<organism evidence="2 3">
    <name type="scientific">Rhodnius prolixus</name>
    <name type="common">Triatomid bug</name>
    <dbReference type="NCBI Taxonomy" id="13249"/>
    <lineage>
        <taxon>Eukaryota</taxon>
        <taxon>Metazoa</taxon>
        <taxon>Ecdysozoa</taxon>
        <taxon>Arthropoda</taxon>
        <taxon>Hexapoda</taxon>
        <taxon>Insecta</taxon>
        <taxon>Pterygota</taxon>
        <taxon>Neoptera</taxon>
        <taxon>Paraneoptera</taxon>
        <taxon>Hemiptera</taxon>
        <taxon>Heteroptera</taxon>
        <taxon>Panheteroptera</taxon>
        <taxon>Cimicomorpha</taxon>
        <taxon>Reduviidae</taxon>
        <taxon>Triatominae</taxon>
        <taxon>Rhodnius</taxon>
    </lineage>
</organism>
<dbReference type="AlphaFoldDB" id="T1HVA7"/>
<evidence type="ECO:0000313" key="2">
    <source>
        <dbReference type="EnsemblMetazoa" id="RPRC007977-PA"/>
    </source>
</evidence>
<feature type="region of interest" description="Disordered" evidence="1">
    <location>
        <begin position="462"/>
        <end position="568"/>
    </location>
</feature>
<keyword evidence="3" id="KW-1185">Reference proteome</keyword>
<dbReference type="EMBL" id="ACPB03009290">
    <property type="status" value="NOT_ANNOTATED_CDS"/>
    <property type="molecule type" value="Genomic_DNA"/>
</dbReference>
<evidence type="ECO:0000256" key="1">
    <source>
        <dbReference type="SAM" id="MobiDB-lite"/>
    </source>
</evidence>
<dbReference type="EnsemblMetazoa" id="RPRC007977-RA">
    <property type="protein sequence ID" value="RPRC007977-PA"/>
    <property type="gene ID" value="RPRC007977"/>
</dbReference>
<protein>
    <submittedName>
        <fullName evidence="2">Uncharacterized protein</fullName>
    </submittedName>
</protein>
<reference evidence="2" key="1">
    <citation type="submission" date="2015-05" db="UniProtKB">
        <authorList>
            <consortium name="EnsemblMetazoa"/>
        </authorList>
    </citation>
    <scope>IDENTIFICATION</scope>
</reference>
<dbReference type="HOGENOM" id="CLU_393967_0_0_1"/>
<evidence type="ECO:0000313" key="3">
    <source>
        <dbReference type="Proteomes" id="UP000015103"/>
    </source>
</evidence>
<dbReference type="OMA" id="RYNILFD"/>
<dbReference type="EMBL" id="ACPB03009291">
    <property type="status" value="NOT_ANNOTATED_CDS"/>
    <property type="molecule type" value="Genomic_DNA"/>
</dbReference>
<sequence>MEFDDETKYIRAEADKLMRYIYVPVPHQPTKPLITSYERITSNGLNPYSRSGIKNDIVNMSYYTEPTRTTIGRGHLACVTFAGGRGYPRRKHLFSDEYRDIGDEIKVRSYYNKNLHQSNRLDDALTLPTGFAARLLTTERRPYAADDKKSSITKYKKNEPKTPGEILFTQKREKLGKKDENIDVELLKTSQDTPKKDDEFKTFQKQDIQDVNTDSKKNQEIFVEKADSPVRVESVQTEEKPKFKKETKRRLSEKSAEELLDVKSTTGDAPKKQETEETRENECIPVNTKVIPETPKKLLKKKSKDLIDNEEIKKVSKQPSIDEMKVLEDKSQEIETQPLPPKEEEQFKIPEPASEEKEFIPESTTEIKKTPEHFDETLKPVEETKPVESSEPVQEAIIESESPAVLPETLETNVELESKEKPTVQKIDAEIIQPDVVAETTDDQKITEEVKLSEIDDEKNVIGTATEFTTSEENEITNETEVKSSEVTASKEPEVTASKESEVIASKESEVTASKESEVTASKEPEVTDSKESEVTASKESEVIASKESEVTASKESEVTASKESEVIASKESEVTAIELSNEPEIVNTEIADCNLQKSTTHTETTLIQTTQITSSGDEEGPVIIAETARKQTTVIQSSTEITVSEQPGTLIRKETVISTEITSTGENEDPVVITEITENTEPIIEEPVTPEANTEVMLS</sequence>
<dbReference type="Proteomes" id="UP000015103">
    <property type="component" value="Unassembled WGS sequence"/>
</dbReference>
<feature type="region of interest" description="Disordered" evidence="1">
    <location>
        <begin position="381"/>
        <end position="402"/>
    </location>
</feature>
<feature type="region of interest" description="Disordered" evidence="1">
    <location>
        <begin position="232"/>
        <end position="288"/>
    </location>
</feature>
<feature type="compositionally biased region" description="Basic and acidic residues" evidence="1">
    <location>
        <begin position="269"/>
        <end position="282"/>
    </location>
</feature>
<feature type="compositionally biased region" description="Basic and acidic residues" evidence="1">
    <location>
        <begin position="249"/>
        <end position="261"/>
    </location>
</feature>
<name>T1HVA7_RHOPR</name>
<dbReference type="STRING" id="13249.T1HVA7"/>